<evidence type="ECO:0000256" key="1">
    <source>
        <dbReference type="SAM" id="Phobius"/>
    </source>
</evidence>
<keyword evidence="2" id="KW-0496">Mitochondrion</keyword>
<dbReference type="RefSeq" id="YP_010218821.1">
    <property type="nucleotide sequence ID" value="NC_058917.1"/>
</dbReference>
<dbReference type="GeneID" id="68665135"/>
<reference evidence="2" key="1">
    <citation type="submission" date="2021-01" db="EMBL/GenBank/DDBJ databases">
        <authorList>
            <person name="Sun H.-H."/>
            <person name="Zhang S."/>
            <person name="Zhang Y.-J."/>
        </authorList>
    </citation>
    <scope>NUCLEOTIDE SEQUENCE</scope>
    <source>
        <strain evidence="2">CMM1</strain>
    </source>
</reference>
<dbReference type="AlphaFoldDB" id="A0A8K1I7X4"/>
<dbReference type="EMBL" id="MW538937">
    <property type="protein sequence ID" value="UBU98474.1"/>
    <property type="molecule type" value="Genomic_DNA"/>
</dbReference>
<sequence>MTNWNVLKWIEMKVPEFPPCGEATSQCTSPQNYWKGVIKRQIPKRRCCPLNMETGTCPVWKTSIGLHRNNPDKFGYLAQYLITRSVTFRVSIINLFIFKLKKK</sequence>
<name>A0A8K1I7X4_9PEZI</name>
<organism evidence="2">
    <name type="scientific">Morchella brunnea</name>
    <dbReference type="NCBI Taxonomy" id="1174671"/>
    <lineage>
        <taxon>Eukaryota</taxon>
        <taxon>Fungi</taxon>
        <taxon>Dikarya</taxon>
        <taxon>Ascomycota</taxon>
        <taxon>Pezizomycotina</taxon>
        <taxon>Pezizomycetes</taxon>
        <taxon>Pezizales</taxon>
        <taxon>Morchellaceae</taxon>
        <taxon>Morchella</taxon>
    </lineage>
</organism>
<geneLocation type="mitochondrion" evidence="2"/>
<keyword evidence="1" id="KW-1133">Transmembrane helix</keyword>
<keyword evidence="1" id="KW-0812">Transmembrane</keyword>
<proteinExistence type="predicted"/>
<feature type="transmembrane region" description="Helical" evidence="1">
    <location>
        <begin position="77"/>
        <end position="98"/>
    </location>
</feature>
<evidence type="ECO:0000313" key="2">
    <source>
        <dbReference type="EMBL" id="UBU98474.1"/>
    </source>
</evidence>
<protein>
    <submittedName>
        <fullName evidence="2">Uncharacterized protein</fullName>
    </submittedName>
</protein>
<accession>A0A8K1I7X4</accession>
<gene>
    <name evidence="2" type="primary">orf103B</name>
</gene>
<keyword evidence="1" id="KW-0472">Membrane</keyword>